<proteinExistence type="predicted"/>
<dbReference type="Proteomes" id="UP000005237">
    <property type="component" value="Unassembled WGS sequence"/>
</dbReference>
<dbReference type="AlphaFoldDB" id="A0A8R1IEK5"/>
<evidence type="ECO:0000313" key="2">
    <source>
        <dbReference type="Proteomes" id="UP000005237"/>
    </source>
</evidence>
<protein>
    <submittedName>
        <fullName evidence="1">Uncharacterized protein</fullName>
    </submittedName>
</protein>
<organism evidence="1 2">
    <name type="scientific">Caenorhabditis japonica</name>
    <dbReference type="NCBI Taxonomy" id="281687"/>
    <lineage>
        <taxon>Eukaryota</taxon>
        <taxon>Metazoa</taxon>
        <taxon>Ecdysozoa</taxon>
        <taxon>Nematoda</taxon>
        <taxon>Chromadorea</taxon>
        <taxon>Rhabditida</taxon>
        <taxon>Rhabditina</taxon>
        <taxon>Rhabditomorpha</taxon>
        <taxon>Rhabditoidea</taxon>
        <taxon>Rhabditidae</taxon>
        <taxon>Peloderinae</taxon>
        <taxon>Caenorhabditis</taxon>
    </lineage>
</organism>
<name>A0A8R1IEK5_CAEJA</name>
<sequence length="85" mass="9602">MTNTSKKTAQWSTWFNIVRISAVQCTLSRDSRIPFSSANSPLVCPKQKAPDFRIKTRDGKENAELKKKIACVKELMRRPTTGSSE</sequence>
<reference evidence="1" key="2">
    <citation type="submission" date="2022-06" db="UniProtKB">
        <authorList>
            <consortium name="EnsemblMetazoa"/>
        </authorList>
    </citation>
    <scope>IDENTIFICATION</scope>
    <source>
        <strain evidence="1">DF5081</strain>
    </source>
</reference>
<keyword evidence="2" id="KW-1185">Reference proteome</keyword>
<reference evidence="2" key="1">
    <citation type="submission" date="2010-08" db="EMBL/GenBank/DDBJ databases">
        <authorList>
            <consortium name="Caenorhabditis japonica Sequencing Consortium"/>
            <person name="Wilson R.K."/>
        </authorList>
    </citation>
    <scope>NUCLEOTIDE SEQUENCE [LARGE SCALE GENOMIC DNA]</scope>
    <source>
        <strain evidence="2">DF5081</strain>
    </source>
</reference>
<evidence type="ECO:0000313" key="1">
    <source>
        <dbReference type="EnsemblMetazoa" id="CJA32174.1"/>
    </source>
</evidence>
<accession>A0A8R1IEK5</accession>
<dbReference type="EnsemblMetazoa" id="CJA32174.1">
    <property type="protein sequence ID" value="CJA32174.1"/>
    <property type="gene ID" value="WBGene00208021"/>
</dbReference>